<accession>A0A178HN83</accession>
<organism evidence="1 2">
    <name type="scientific">Devosia elaeis</name>
    <dbReference type="NCBI Taxonomy" id="1770058"/>
    <lineage>
        <taxon>Bacteria</taxon>
        <taxon>Pseudomonadati</taxon>
        <taxon>Pseudomonadota</taxon>
        <taxon>Alphaproteobacteria</taxon>
        <taxon>Hyphomicrobiales</taxon>
        <taxon>Devosiaceae</taxon>
        <taxon>Devosia</taxon>
    </lineage>
</organism>
<name>A0A178HN83_9HYPH</name>
<dbReference type="Proteomes" id="UP000078389">
    <property type="component" value="Unassembled WGS sequence"/>
</dbReference>
<reference evidence="1 2" key="1">
    <citation type="submission" date="2016-03" db="EMBL/GenBank/DDBJ databases">
        <title>Genome sequencing of Devosia sp. S37.</title>
        <authorList>
            <person name="Mohd Nor M."/>
        </authorList>
    </citation>
    <scope>NUCLEOTIDE SEQUENCE [LARGE SCALE GENOMIC DNA]</scope>
    <source>
        <strain evidence="1 2">S37</strain>
    </source>
</reference>
<dbReference type="AlphaFoldDB" id="A0A178HN83"/>
<evidence type="ECO:0000313" key="2">
    <source>
        <dbReference type="Proteomes" id="UP000078389"/>
    </source>
</evidence>
<proteinExistence type="predicted"/>
<dbReference type="OrthoDB" id="7180789at2"/>
<gene>
    <name evidence="1" type="ORF">A3840_17880</name>
</gene>
<dbReference type="STRING" id="1770058.A3840_17880"/>
<protein>
    <recommendedName>
        <fullName evidence="3">DUF1217 domain-containing protein</fullName>
    </recommendedName>
</protein>
<dbReference type="RefSeq" id="WP_067460229.1">
    <property type="nucleotide sequence ID" value="NZ_LVVY01000135.1"/>
</dbReference>
<evidence type="ECO:0000313" key="1">
    <source>
        <dbReference type="EMBL" id="OAM73535.1"/>
    </source>
</evidence>
<sequence length="367" mass="38243">MVAVTSTAPYSPYQGYASAYAGTAKSTASSQPAQTNAESAATAVTLSDAARAALAERDFAAVLADARAKLTALLEEADRTSPLKDGKLALDLSGLDQRELYAMSSDDSFSPDEREAAGLEMQRRFEAALAGPAAIARVTGNYTGLYKAAAAYLDGLGAEERATAEWQAGRDAITEGLKQLQTAPGTRPDLGPNDPVALYLALSEAGESPDSSMPDLAANARTTLDRLYAEAKANGKAPTFNGNTSLGQYIDMSGFSSRALSAMVLDKDGQFTAEETRAARSVLQARSGATLLAGFQSASKSGDPTAFSQNVISAFSSLSAEERQAIGWSDQLYQAAMQSYVTTAKLMDMFGEAMGGGNASLAQLLGR</sequence>
<comment type="caution">
    <text evidence="1">The sequence shown here is derived from an EMBL/GenBank/DDBJ whole genome shotgun (WGS) entry which is preliminary data.</text>
</comment>
<keyword evidence="2" id="KW-1185">Reference proteome</keyword>
<evidence type="ECO:0008006" key="3">
    <source>
        <dbReference type="Google" id="ProtNLM"/>
    </source>
</evidence>
<dbReference type="EMBL" id="LVVY01000135">
    <property type="protein sequence ID" value="OAM73535.1"/>
    <property type="molecule type" value="Genomic_DNA"/>
</dbReference>